<evidence type="ECO:0000313" key="10">
    <source>
        <dbReference type="Proteomes" id="UP000077177"/>
    </source>
</evidence>
<keyword evidence="3 7" id="KW-0540">Nuclease</keyword>
<sequence length="144" mass="16811">MQEAFLLLRQSNTIRQYTYHKKEKLKKRKDIETLFKEGKTFGAYPLRVYYRVEVPEGNGGIELQAGVSVSKKYFKRAVDRNRIKRLLREGYRLQKGGLVLALQTKGVTVHLFIIFTGKELPSFEEVKTKLKTVLQRLEKEICTT</sequence>
<keyword evidence="10" id="KW-1185">Reference proteome</keyword>
<evidence type="ECO:0000313" key="9">
    <source>
        <dbReference type="EMBL" id="ANE52098.1"/>
    </source>
</evidence>
<comment type="subunit">
    <text evidence="7">Consists of a catalytic RNA component (M1 or rnpB) and a protein subunit.</text>
</comment>
<protein>
    <recommendedName>
        <fullName evidence="7 8">Ribonuclease P protein component</fullName>
        <shortName evidence="7">RNase P protein</shortName>
        <shortName evidence="7">RNaseP protein</shortName>
        <ecNumber evidence="7 8">3.1.26.5</ecNumber>
    </recommendedName>
    <alternativeName>
        <fullName evidence="7">Protein C5</fullName>
    </alternativeName>
</protein>
<organism evidence="9 10">
    <name type="scientific">Flavisolibacter tropicus</name>
    <dbReference type="NCBI Taxonomy" id="1492898"/>
    <lineage>
        <taxon>Bacteria</taxon>
        <taxon>Pseudomonadati</taxon>
        <taxon>Bacteroidota</taxon>
        <taxon>Chitinophagia</taxon>
        <taxon>Chitinophagales</taxon>
        <taxon>Chitinophagaceae</taxon>
        <taxon>Flavisolibacter</taxon>
    </lineage>
</organism>
<name>A0A172TYQ5_9BACT</name>
<accession>A0A172TYQ5</accession>
<dbReference type="STRING" id="1492898.SY85_17955"/>
<dbReference type="RefSeq" id="WP_066406252.1">
    <property type="nucleotide sequence ID" value="NZ_CP011390.1"/>
</dbReference>
<evidence type="ECO:0000256" key="8">
    <source>
        <dbReference type="NCBIfam" id="TIGR00188"/>
    </source>
</evidence>
<dbReference type="Pfam" id="PF00825">
    <property type="entry name" value="Ribonuclease_P"/>
    <property type="match status" value="1"/>
</dbReference>
<dbReference type="GO" id="GO:0042781">
    <property type="term" value="F:3'-tRNA processing endoribonuclease activity"/>
    <property type="evidence" value="ECO:0007669"/>
    <property type="project" value="TreeGrafter"/>
</dbReference>
<evidence type="ECO:0000256" key="6">
    <source>
        <dbReference type="ARBA" id="ARBA00022884"/>
    </source>
</evidence>
<dbReference type="PANTHER" id="PTHR33992:SF1">
    <property type="entry name" value="RIBONUCLEASE P PROTEIN COMPONENT"/>
    <property type="match status" value="1"/>
</dbReference>
<proteinExistence type="inferred from homology"/>
<keyword evidence="6 7" id="KW-0694">RNA-binding</keyword>
<dbReference type="InterPro" id="IPR000100">
    <property type="entry name" value="RNase_P"/>
</dbReference>
<dbReference type="EC" id="3.1.26.5" evidence="7 8"/>
<dbReference type="GO" id="GO:0001682">
    <property type="term" value="P:tRNA 5'-leader removal"/>
    <property type="evidence" value="ECO:0007669"/>
    <property type="project" value="UniProtKB-UniRule"/>
</dbReference>
<dbReference type="SUPFAM" id="SSF54211">
    <property type="entry name" value="Ribosomal protein S5 domain 2-like"/>
    <property type="match status" value="1"/>
</dbReference>
<evidence type="ECO:0000256" key="4">
    <source>
        <dbReference type="ARBA" id="ARBA00022759"/>
    </source>
</evidence>
<dbReference type="PATRIC" id="fig|1492898.3.peg.3903"/>
<comment type="similarity">
    <text evidence="7">Belongs to the RnpA family.</text>
</comment>
<evidence type="ECO:0000256" key="3">
    <source>
        <dbReference type="ARBA" id="ARBA00022722"/>
    </source>
</evidence>
<keyword evidence="2 7" id="KW-0819">tRNA processing</keyword>
<dbReference type="AlphaFoldDB" id="A0A172TYQ5"/>
<evidence type="ECO:0000256" key="7">
    <source>
        <dbReference type="HAMAP-Rule" id="MF_00227"/>
    </source>
</evidence>
<evidence type="ECO:0000256" key="2">
    <source>
        <dbReference type="ARBA" id="ARBA00022694"/>
    </source>
</evidence>
<reference evidence="10" key="1">
    <citation type="submission" date="2015-01" db="EMBL/GenBank/DDBJ databases">
        <title>Flavisolibacter sp./LCS9/ whole genome sequencing.</title>
        <authorList>
            <person name="Kim M.K."/>
            <person name="Srinivasan S."/>
            <person name="Lee J.-J."/>
        </authorList>
    </citation>
    <scope>NUCLEOTIDE SEQUENCE [LARGE SCALE GENOMIC DNA]</scope>
    <source>
        <strain evidence="10">LCS9</strain>
    </source>
</reference>
<dbReference type="PANTHER" id="PTHR33992">
    <property type="entry name" value="RIBONUCLEASE P PROTEIN COMPONENT"/>
    <property type="match status" value="1"/>
</dbReference>
<comment type="catalytic activity">
    <reaction evidence="7">
        <text>Endonucleolytic cleavage of RNA, removing 5'-extranucleotides from tRNA precursor.</text>
        <dbReference type="EC" id="3.1.26.5"/>
    </reaction>
</comment>
<dbReference type="OrthoDB" id="1524972at2"/>
<keyword evidence="5 7" id="KW-0378">Hydrolase</keyword>
<dbReference type="NCBIfam" id="TIGR00188">
    <property type="entry name" value="rnpA"/>
    <property type="match status" value="1"/>
</dbReference>
<comment type="function">
    <text evidence="1 7">RNaseP catalyzes the removal of the 5'-leader sequence from pre-tRNA to produce the mature 5'-terminus. It can also cleave other RNA substrates such as 4.5S RNA. The protein component plays an auxiliary but essential role in vivo by binding to the 5'-leader sequence and broadening the substrate specificity of the ribozyme.</text>
</comment>
<dbReference type="Proteomes" id="UP000077177">
    <property type="component" value="Chromosome"/>
</dbReference>
<dbReference type="GO" id="GO:0004526">
    <property type="term" value="F:ribonuclease P activity"/>
    <property type="evidence" value="ECO:0007669"/>
    <property type="project" value="UniProtKB-UniRule"/>
</dbReference>
<keyword evidence="4 7" id="KW-0255">Endonuclease</keyword>
<dbReference type="InterPro" id="IPR014721">
    <property type="entry name" value="Ribsml_uS5_D2-typ_fold_subgr"/>
</dbReference>
<reference evidence="9 10" key="2">
    <citation type="journal article" date="2016" name="Int. J. Syst. Evol. Microbiol.">
        <title>Flavisolibacter tropicus sp. nov., isolated from tropical soil.</title>
        <authorList>
            <person name="Lee J.J."/>
            <person name="Kang M.S."/>
            <person name="Kim G.S."/>
            <person name="Lee C.S."/>
            <person name="Lim S."/>
            <person name="Lee J."/>
            <person name="Roh S.H."/>
            <person name="Kang H."/>
            <person name="Ha J.M."/>
            <person name="Bae S."/>
            <person name="Jung H.Y."/>
            <person name="Kim M.K."/>
        </authorList>
    </citation>
    <scope>NUCLEOTIDE SEQUENCE [LARGE SCALE GENOMIC DNA]</scope>
    <source>
        <strain evidence="9 10">LCS9</strain>
    </source>
</reference>
<dbReference type="InterPro" id="IPR020568">
    <property type="entry name" value="Ribosomal_Su5_D2-typ_SF"/>
</dbReference>
<dbReference type="Gene3D" id="3.30.230.10">
    <property type="match status" value="1"/>
</dbReference>
<dbReference type="HAMAP" id="MF_00227">
    <property type="entry name" value="RNase_P"/>
    <property type="match status" value="1"/>
</dbReference>
<evidence type="ECO:0000256" key="5">
    <source>
        <dbReference type="ARBA" id="ARBA00022801"/>
    </source>
</evidence>
<dbReference type="GO" id="GO:0030677">
    <property type="term" value="C:ribonuclease P complex"/>
    <property type="evidence" value="ECO:0007669"/>
    <property type="project" value="TreeGrafter"/>
</dbReference>
<dbReference type="PROSITE" id="PS00648">
    <property type="entry name" value="RIBONUCLEASE_P"/>
    <property type="match status" value="1"/>
</dbReference>
<dbReference type="KEGG" id="fla:SY85_17955"/>
<dbReference type="EMBL" id="CP011390">
    <property type="protein sequence ID" value="ANE52098.1"/>
    <property type="molecule type" value="Genomic_DNA"/>
</dbReference>
<dbReference type="GO" id="GO:0000049">
    <property type="term" value="F:tRNA binding"/>
    <property type="evidence" value="ECO:0007669"/>
    <property type="project" value="UniProtKB-UniRule"/>
</dbReference>
<gene>
    <name evidence="7" type="primary">rnpA</name>
    <name evidence="9" type="ORF">SY85_17955</name>
</gene>
<evidence type="ECO:0000256" key="1">
    <source>
        <dbReference type="ARBA" id="ARBA00002663"/>
    </source>
</evidence>
<dbReference type="InterPro" id="IPR020539">
    <property type="entry name" value="RNase_P_CS"/>
</dbReference>